<evidence type="ECO:0000313" key="1">
    <source>
        <dbReference type="Proteomes" id="UP000887562"/>
    </source>
</evidence>
<dbReference type="InterPro" id="IPR009652">
    <property type="entry name" value="PDCD10"/>
</dbReference>
<evidence type="ECO:0000313" key="2">
    <source>
        <dbReference type="WBParaSite" id="maker-E.canG7_contigs_3896-snap-gene-0.54-mRNA-1"/>
    </source>
</evidence>
<name>A0A915EX55_9CEST</name>
<dbReference type="GO" id="GO:1903358">
    <property type="term" value="P:regulation of Golgi organization"/>
    <property type="evidence" value="ECO:0007669"/>
    <property type="project" value="TreeGrafter"/>
</dbReference>
<dbReference type="Pfam" id="PF06840">
    <property type="entry name" value="PDC10_C"/>
    <property type="match status" value="1"/>
</dbReference>
<dbReference type="InterPro" id="IPR053750">
    <property type="entry name" value="PDCD10_Homolog"/>
</dbReference>
<dbReference type="Proteomes" id="UP000887562">
    <property type="component" value="Unplaced"/>
</dbReference>
<protein>
    <submittedName>
        <fullName evidence="2">Programmed cell death protein</fullName>
    </submittedName>
</protein>
<dbReference type="GO" id="GO:0090443">
    <property type="term" value="C:FAR/SIN/STRIPAK complex"/>
    <property type="evidence" value="ECO:0007669"/>
    <property type="project" value="TreeGrafter"/>
</dbReference>
<sequence length="226" mass="25395">MVPAGGSSTPVPDPIKLTLAQVKSPHPNDAVGFEKMQADVANVRRSFDSLICAISVFKVERTLPGFTWIFLRGFMERFGLKDCVDIEEMSLRLSALDNENVLVPMYTSIVPHTYDLERYAAELKLVLSRIPSEISSRNEFIDLIKQIAGAIKNFLDCIRSVISAMSQGVISQDLDGHTVNFVDYSKRFSSALKGFFRDHKTNELYASANMLVQQTNLILLFIRNTR</sequence>
<dbReference type="GO" id="GO:0019901">
    <property type="term" value="F:protein kinase binding"/>
    <property type="evidence" value="ECO:0007669"/>
    <property type="project" value="TreeGrafter"/>
</dbReference>
<accession>A0A915EX55</accession>
<organism evidence="1 2">
    <name type="scientific">Echinococcus canadensis</name>
    <dbReference type="NCBI Taxonomy" id="519352"/>
    <lineage>
        <taxon>Eukaryota</taxon>
        <taxon>Metazoa</taxon>
        <taxon>Spiralia</taxon>
        <taxon>Lophotrochozoa</taxon>
        <taxon>Platyhelminthes</taxon>
        <taxon>Cestoda</taxon>
        <taxon>Eucestoda</taxon>
        <taxon>Cyclophyllidea</taxon>
        <taxon>Taeniidae</taxon>
        <taxon>Echinococcus</taxon>
        <taxon>Echinococcus canadensis group</taxon>
    </lineage>
</organism>
<dbReference type="AlphaFoldDB" id="A0A915EX55"/>
<dbReference type="PANTHER" id="PTHR13250:SF1">
    <property type="entry name" value="PROGRAMMED CELL DEATH PROTEIN 10"/>
    <property type="match status" value="1"/>
</dbReference>
<dbReference type="WBParaSite" id="maker-E.canG7_contigs_3896-snap-gene-0.54-mRNA-1">
    <property type="protein sequence ID" value="maker-E.canG7_contigs_3896-snap-gene-0.54-mRNA-1"/>
    <property type="gene ID" value="EcG7_01112"/>
</dbReference>
<dbReference type="Gene3D" id="1.20.120.1950">
    <property type="match status" value="1"/>
</dbReference>
<keyword evidence="1" id="KW-1185">Reference proteome</keyword>
<proteinExistence type="predicted"/>
<reference evidence="2" key="1">
    <citation type="submission" date="2022-11" db="UniProtKB">
        <authorList>
            <consortium name="WormBaseParasite"/>
        </authorList>
    </citation>
    <scope>IDENTIFICATION</scope>
</reference>
<dbReference type="PANTHER" id="PTHR13250">
    <property type="entry name" value="TF-1 CELL APOPTOSIS RELATED PROTEIN-15"/>
    <property type="match status" value="1"/>
</dbReference>